<evidence type="ECO:0000313" key="2">
    <source>
        <dbReference type="Proteomes" id="UP000014568"/>
    </source>
</evidence>
<dbReference type="HOGENOM" id="CLU_139157_0_0_6"/>
<proteinExistence type="predicted"/>
<dbReference type="RefSeq" id="WP_016656175.1">
    <property type="nucleotide sequence ID" value="NZ_KE340353.1"/>
</dbReference>
<evidence type="ECO:0000313" key="1">
    <source>
        <dbReference type="EMBL" id="EPF73889.1"/>
    </source>
</evidence>
<sequence length="142" mass="16088">MKKSWILALAIPLGGLTACQSPSVNKVVRDLSSPNGDYHVEVRQCRANDVMFGKATQVQVSVLKKGESEKCRTTIQSVAQFTVYATDFRKKEDELQLKWLSNNELQAWHRSFGLFQYKSYIGPFSYSYGAKKPVTMIFSPLK</sequence>
<dbReference type="eggNOG" id="ENOG50337TC">
    <property type="taxonomic scope" value="Bacteria"/>
</dbReference>
<dbReference type="AlphaFoldDB" id="S3NHR9"/>
<accession>S3NHR9</accession>
<keyword evidence="2" id="KW-1185">Reference proteome</keyword>
<dbReference type="OrthoDB" id="8656789at2"/>
<dbReference type="STRING" id="632955.GCA_000829675_03608"/>
<dbReference type="PROSITE" id="PS51257">
    <property type="entry name" value="PROKAR_LIPOPROTEIN"/>
    <property type="match status" value="1"/>
</dbReference>
<gene>
    <name evidence="1" type="ORF">F945_01768</name>
</gene>
<name>S3NHR9_9GAMM</name>
<dbReference type="Proteomes" id="UP000014568">
    <property type="component" value="Unassembled WGS sequence"/>
</dbReference>
<dbReference type="PATRIC" id="fig|421052.3.peg.1725"/>
<protein>
    <recommendedName>
        <fullName evidence="3">Lipoprotein</fullName>
    </recommendedName>
</protein>
<comment type="caution">
    <text evidence="1">The sequence shown here is derived from an EMBL/GenBank/DDBJ whole genome shotgun (WGS) entry which is preliminary data.</text>
</comment>
<organism evidence="1 2">
    <name type="scientific">Acinetobacter rudis CIP 110305</name>
    <dbReference type="NCBI Taxonomy" id="421052"/>
    <lineage>
        <taxon>Bacteria</taxon>
        <taxon>Pseudomonadati</taxon>
        <taxon>Pseudomonadota</taxon>
        <taxon>Gammaproteobacteria</taxon>
        <taxon>Moraxellales</taxon>
        <taxon>Moraxellaceae</taxon>
        <taxon>Acinetobacter</taxon>
    </lineage>
</organism>
<reference evidence="1 2" key="1">
    <citation type="submission" date="2013-06" db="EMBL/GenBank/DDBJ databases">
        <title>The Genome Sequence of Acinetobacter rudis CIP 110305.</title>
        <authorList>
            <consortium name="The Broad Institute Genome Sequencing Platform"/>
            <consortium name="The Broad Institute Genome Sequencing Center for Infectious Disease"/>
            <person name="Cerqueira G."/>
            <person name="Feldgarden M."/>
            <person name="Courvalin P."/>
            <person name="Perichon B."/>
            <person name="Grillot-Courvalin C."/>
            <person name="Clermont D."/>
            <person name="Rocha E."/>
            <person name="Yoon E.-J."/>
            <person name="Nemec A."/>
            <person name="Young S.K."/>
            <person name="Zeng Q."/>
            <person name="Gargeya S."/>
            <person name="Fitzgerald M."/>
            <person name="Abouelleil A."/>
            <person name="Alvarado L."/>
            <person name="Berlin A.M."/>
            <person name="Chapman S.B."/>
            <person name="Dewar J."/>
            <person name="Goldberg J."/>
            <person name="Griggs A."/>
            <person name="Gujja S."/>
            <person name="Hansen M."/>
            <person name="Howarth C."/>
            <person name="Imamovic A."/>
            <person name="Larimer J."/>
            <person name="McCowan C."/>
            <person name="Murphy C."/>
            <person name="Pearson M."/>
            <person name="Priest M."/>
            <person name="Roberts A."/>
            <person name="Saif S."/>
            <person name="Shea T."/>
            <person name="Sykes S."/>
            <person name="Wortman J."/>
            <person name="Nusbaum C."/>
            <person name="Birren B."/>
        </authorList>
    </citation>
    <scope>NUCLEOTIDE SEQUENCE [LARGE SCALE GENOMIC DNA]</scope>
    <source>
        <strain evidence="1 2">CIP 110305</strain>
    </source>
</reference>
<evidence type="ECO:0008006" key="3">
    <source>
        <dbReference type="Google" id="ProtNLM"/>
    </source>
</evidence>
<dbReference type="EMBL" id="ATGI01000022">
    <property type="protein sequence ID" value="EPF73889.1"/>
    <property type="molecule type" value="Genomic_DNA"/>
</dbReference>